<dbReference type="NCBIfam" id="TIGR00369">
    <property type="entry name" value="unchar_dom_1"/>
    <property type="match status" value="1"/>
</dbReference>
<evidence type="ECO:0000256" key="1">
    <source>
        <dbReference type="ARBA" id="ARBA00008324"/>
    </source>
</evidence>
<dbReference type="PANTHER" id="PTHR21660:SF1">
    <property type="entry name" value="ACYL-COENZYME A THIOESTERASE 13"/>
    <property type="match status" value="1"/>
</dbReference>
<dbReference type="PANTHER" id="PTHR21660">
    <property type="entry name" value="THIOESTERASE SUPERFAMILY MEMBER-RELATED"/>
    <property type="match status" value="1"/>
</dbReference>
<comment type="caution">
    <text evidence="4">The sequence shown here is derived from an EMBL/GenBank/DDBJ whole genome shotgun (WGS) entry which is preliminary data.</text>
</comment>
<gene>
    <name evidence="4" type="ORF">DW099_00600</name>
</gene>
<dbReference type="EMBL" id="QRMS01000001">
    <property type="protein sequence ID" value="RHJ89110.1"/>
    <property type="molecule type" value="Genomic_DNA"/>
</dbReference>
<dbReference type="InterPro" id="IPR029069">
    <property type="entry name" value="HotDog_dom_sf"/>
</dbReference>
<evidence type="ECO:0000256" key="2">
    <source>
        <dbReference type="ARBA" id="ARBA00022801"/>
    </source>
</evidence>
<comment type="similarity">
    <text evidence="1">Belongs to the thioesterase PaaI family.</text>
</comment>
<dbReference type="InterPro" id="IPR039298">
    <property type="entry name" value="ACOT13"/>
</dbReference>
<evidence type="ECO:0000313" key="5">
    <source>
        <dbReference type="Proteomes" id="UP000284841"/>
    </source>
</evidence>
<evidence type="ECO:0000259" key="3">
    <source>
        <dbReference type="Pfam" id="PF03061"/>
    </source>
</evidence>
<dbReference type="CDD" id="cd03443">
    <property type="entry name" value="PaaI_thioesterase"/>
    <property type="match status" value="1"/>
</dbReference>
<reference evidence="4 5" key="1">
    <citation type="submission" date="2018-08" db="EMBL/GenBank/DDBJ databases">
        <title>A genome reference for cultivated species of the human gut microbiota.</title>
        <authorList>
            <person name="Zou Y."/>
            <person name="Xue W."/>
            <person name="Luo G."/>
        </authorList>
    </citation>
    <scope>NUCLEOTIDE SEQUENCE [LARGE SCALE GENOMIC DNA]</scope>
    <source>
        <strain evidence="4 5">AM07-24</strain>
    </source>
</reference>
<sequence length="184" mass="20683">MTAILLYHIHLLNLRFQSKCDKIYCSLNRMEMTAVKDKELAKEIEEILEDNRQQSERLNCRLNLQLVDCSREEGFVEFAFDVKEWCLNPYNGVHGGAICTLFDTGLGMGAVAITQKMVSTTDISVSFLKPMNGKRYIIRAEYTQIGRRMARSVGKAIDAETGVVCATSMASFVLTESRAKGLQV</sequence>
<accession>A0A415E621</accession>
<dbReference type="Pfam" id="PF03061">
    <property type="entry name" value="4HBT"/>
    <property type="match status" value="1"/>
</dbReference>
<organism evidence="4 5">
    <name type="scientific">Emergencia timonensis</name>
    <dbReference type="NCBI Taxonomy" id="1776384"/>
    <lineage>
        <taxon>Bacteria</taxon>
        <taxon>Bacillati</taxon>
        <taxon>Bacillota</taxon>
        <taxon>Clostridia</taxon>
        <taxon>Peptostreptococcales</taxon>
        <taxon>Anaerovoracaceae</taxon>
        <taxon>Emergencia</taxon>
    </lineage>
</organism>
<keyword evidence="2" id="KW-0378">Hydrolase</keyword>
<name>A0A415E621_9FIRM</name>
<keyword evidence="5" id="KW-1185">Reference proteome</keyword>
<dbReference type="AlphaFoldDB" id="A0A415E621"/>
<dbReference type="Gene3D" id="3.10.129.10">
    <property type="entry name" value="Hotdog Thioesterase"/>
    <property type="match status" value="1"/>
</dbReference>
<protein>
    <submittedName>
        <fullName evidence="4">PaaI family thioesterase</fullName>
    </submittedName>
</protein>
<evidence type="ECO:0000313" key="4">
    <source>
        <dbReference type="EMBL" id="RHJ89110.1"/>
    </source>
</evidence>
<proteinExistence type="inferred from homology"/>
<dbReference type="GO" id="GO:0047617">
    <property type="term" value="F:fatty acyl-CoA hydrolase activity"/>
    <property type="evidence" value="ECO:0007669"/>
    <property type="project" value="InterPro"/>
</dbReference>
<dbReference type="STRING" id="1776384.GCA_900086585_02342"/>
<dbReference type="SUPFAM" id="SSF54637">
    <property type="entry name" value="Thioesterase/thiol ester dehydrase-isomerase"/>
    <property type="match status" value="1"/>
</dbReference>
<feature type="domain" description="Thioesterase" evidence="3">
    <location>
        <begin position="93"/>
        <end position="164"/>
    </location>
</feature>
<dbReference type="InterPro" id="IPR006683">
    <property type="entry name" value="Thioestr_dom"/>
</dbReference>
<dbReference type="OrthoDB" id="328435at2"/>
<dbReference type="Proteomes" id="UP000284841">
    <property type="component" value="Unassembled WGS sequence"/>
</dbReference>
<dbReference type="InterPro" id="IPR003736">
    <property type="entry name" value="PAAI_dom"/>
</dbReference>